<evidence type="ECO:0000313" key="2">
    <source>
        <dbReference type="EMBL" id="KAH7569418.1"/>
    </source>
</evidence>
<feature type="region of interest" description="Disordered" evidence="1">
    <location>
        <begin position="58"/>
        <end position="77"/>
    </location>
</feature>
<dbReference type="Gene3D" id="1.25.40.20">
    <property type="entry name" value="Ankyrin repeat-containing domain"/>
    <property type="match status" value="2"/>
</dbReference>
<sequence length="335" mass="38137">MTTRTRFFTKHNIAAVKLLVEKNYVKAEQLLKRNRSGQTPLFKAASFGSAKVVRNLASQPGRTTLDDNDNTKLEDAQRTRNDGISILHAAVRGEHFGTALELLKLDQGLEKLETENGMTSLYLLTNLQSAYSRSYGKGLWHRLLYCCIPTGHDNNDDANNIDDDDGYVKVGDNQSGTPTVKQIWEEERKRKFAFELARKLIKNGNSWQLSLTEDPVKYFRSLALERKREITDRKTENSEQVISESAEKQEQTVIAVEDQVPETPLLAATRTGMIEIVREILKKHPQAVEHISHKKQNILHVAASYRQREVFELVKEMKIPTSRLILGIDDDSYTV</sequence>
<organism evidence="2 3">
    <name type="scientific">Xanthoceras sorbifolium</name>
    <dbReference type="NCBI Taxonomy" id="99658"/>
    <lineage>
        <taxon>Eukaryota</taxon>
        <taxon>Viridiplantae</taxon>
        <taxon>Streptophyta</taxon>
        <taxon>Embryophyta</taxon>
        <taxon>Tracheophyta</taxon>
        <taxon>Spermatophyta</taxon>
        <taxon>Magnoliopsida</taxon>
        <taxon>eudicotyledons</taxon>
        <taxon>Gunneridae</taxon>
        <taxon>Pentapetalae</taxon>
        <taxon>rosids</taxon>
        <taxon>malvids</taxon>
        <taxon>Sapindales</taxon>
        <taxon>Sapindaceae</taxon>
        <taxon>Xanthoceroideae</taxon>
        <taxon>Xanthoceras</taxon>
    </lineage>
</organism>
<accession>A0ABQ8HYH9</accession>
<evidence type="ECO:0000313" key="3">
    <source>
        <dbReference type="Proteomes" id="UP000827721"/>
    </source>
</evidence>
<dbReference type="PANTHER" id="PTHR24121:SF29">
    <property type="match status" value="1"/>
</dbReference>
<dbReference type="InterPro" id="IPR036770">
    <property type="entry name" value="Ankyrin_rpt-contain_sf"/>
</dbReference>
<dbReference type="PANTHER" id="PTHR24121">
    <property type="entry name" value="NO MECHANORECEPTOR POTENTIAL C, ISOFORM D-RELATED"/>
    <property type="match status" value="1"/>
</dbReference>
<dbReference type="EMBL" id="JAFEMO010000006">
    <property type="protein sequence ID" value="KAH7569418.1"/>
    <property type="molecule type" value="Genomic_DNA"/>
</dbReference>
<keyword evidence="3" id="KW-1185">Reference proteome</keyword>
<gene>
    <name evidence="2" type="ORF">JRO89_XS06G0158300</name>
</gene>
<name>A0ABQ8HYH9_9ROSI</name>
<dbReference type="SUPFAM" id="SSF48403">
    <property type="entry name" value="Ankyrin repeat"/>
    <property type="match status" value="1"/>
</dbReference>
<reference evidence="2 3" key="1">
    <citation type="submission" date="2021-02" db="EMBL/GenBank/DDBJ databases">
        <title>Plant Genome Project.</title>
        <authorList>
            <person name="Zhang R.-G."/>
        </authorList>
    </citation>
    <scope>NUCLEOTIDE SEQUENCE [LARGE SCALE GENOMIC DNA]</scope>
    <source>
        <tissue evidence="2">Leaves</tissue>
    </source>
</reference>
<protein>
    <submittedName>
        <fullName evidence="2">Uncharacterized protein</fullName>
    </submittedName>
</protein>
<dbReference type="SMART" id="SM00248">
    <property type="entry name" value="ANK"/>
    <property type="match status" value="4"/>
</dbReference>
<comment type="caution">
    <text evidence="2">The sequence shown here is derived from an EMBL/GenBank/DDBJ whole genome shotgun (WGS) entry which is preliminary data.</text>
</comment>
<proteinExistence type="predicted"/>
<dbReference type="Proteomes" id="UP000827721">
    <property type="component" value="Unassembled WGS sequence"/>
</dbReference>
<dbReference type="InterPro" id="IPR002110">
    <property type="entry name" value="Ankyrin_rpt"/>
</dbReference>
<evidence type="ECO:0000256" key="1">
    <source>
        <dbReference type="SAM" id="MobiDB-lite"/>
    </source>
</evidence>